<proteinExistence type="predicted"/>
<sequence>MPKKIPNTLYGNIVVKDGTSNWQQNEFLVDPCIVTGRGSAVTVTMAQSTNRVENEVIMFNKTIISQFCAELNAAGGDSSLASSAPHDTFNLPHLGENVFTAPPTNLNEYEKLKPLQFPVLNNGWKNGQVNHTRLYKNLMKSRVGH</sequence>
<evidence type="ECO:0000313" key="1">
    <source>
        <dbReference type="EMBL" id="ULT87500.1"/>
    </source>
</evidence>
<name>A0AAE9CZ38_CAEBR</name>
<dbReference type="AlphaFoldDB" id="A0AAE9CZ38"/>
<reference evidence="1 2" key="1">
    <citation type="submission" date="2022-02" db="EMBL/GenBank/DDBJ databases">
        <title>Chromosome-level reference genomes for two strains of Caenorhabditis briggsae: an improved platform for comparative genomics.</title>
        <authorList>
            <person name="Stevens L."/>
            <person name="Andersen E.C."/>
        </authorList>
    </citation>
    <scope>NUCLEOTIDE SEQUENCE [LARGE SCALE GENOMIC DNA]</scope>
    <source>
        <strain evidence="1">QX1410_ONT</strain>
        <tissue evidence="1">Whole-organism</tissue>
    </source>
</reference>
<accession>A0AAE9CZ38</accession>
<evidence type="ECO:0000313" key="2">
    <source>
        <dbReference type="Proteomes" id="UP000827892"/>
    </source>
</evidence>
<gene>
    <name evidence="1" type="ORF">L3Y34_006968</name>
</gene>
<organism evidence="1 2">
    <name type="scientific">Caenorhabditis briggsae</name>
    <dbReference type="NCBI Taxonomy" id="6238"/>
    <lineage>
        <taxon>Eukaryota</taxon>
        <taxon>Metazoa</taxon>
        <taxon>Ecdysozoa</taxon>
        <taxon>Nematoda</taxon>
        <taxon>Chromadorea</taxon>
        <taxon>Rhabditida</taxon>
        <taxon>Rhabditina</taxon>
        <taxon>Rhabditomorpha</taxon>
        <taxon>Rhabditoidea</taxon>
        <taxon>Rhabditidae</taxon>
        <taxon>Peloderinae</taxon>
        <taxon>Caenorhabditis</taxon>
    </lineage>
</organism>
<dbReference type="Proteomes" id="UP000827892">
    <property type="component" value="Chromosome V"/>
</dbReference>
<protein>
    <submittedName>
        <fullName evidence="1">Uncharacterized protein</fullName>
    </submittedName>
</protein>
<dbReference type="EMBL" id="CP090895">
    <property type="protein sequence ID" value="ULT87500.1"/>
    <property type="molecule type" value="Genomic_DNA"/>
</dbReference>